<feature type="transmembrane region" description="Helical" evidence="1">
    <location>
        <begin position="116"/>
        <end position="134"/>
    </location>
</feature>
<keyword evidence="1" id="KW-0472">Membrane</keyword>
<evidence type="ECO:0000313" key="2">
    <source>
        <dbReference type="EMBL" id="EOH87293.1"/>
    </source>
</evidence>
<dbReference type="Proteomes" id="UP000013782">
    <property type="component" value="Unassembled WGS sequence"/>
</dbReference>
<dbReference type="AlphaFoldDB" id="R2PVP9"/>
<dbReference type="OrthoDB" id="2339644at2"/>
<dbReference type="RefSeq" id="WP_010759808.1">
    <property type="nucleotide sequence ID" value="NZ_ASWD01000003.1"/>
</dbReference>
<feature type="transmembrane region" description="Helical" evidence="1">
    <location>
        <begin position="78"/>
        <end position="96"/>
    </location>
</feature>
<keyword evidence="1" id="KW-0812">Transmembrane</keyword>
<dbReference type="NCBIfam" id="NF038065">
    <property type="entry name" value="Pr6Pr"/>
    <property type="match status" value="1"/>
</dbReference>
<evidence type="ECO:0008006" key="4">
    <source>
        <dbReference type="Google" id="ProtNLM"/>
    </source>
</evidence>
<keyword evidence="1" id="KW-1133">Transmembrane helix</keyword>
<dbReference type="eggNOG" id="COG2141">
    <property type="taxonomic scope" value="Bacteria"/>
</dbReference>
<proteinExistence type="predicted"/>
<sequence length="226" mass="25845">MYLTIKNIFRLVLVIGCGWGLALLLGLFEGRFELNQLVFYTIQSNLLVFCAYLYLLIKSIVKSLSLKQMWSADFSPNSMGALTLIIVITGLIYNFILVPTISDTSGYAVNSFSDILVHTFTPIMVFVDWVLFVNTSDTKRIKPWTWTILPLLYWGFTIIRAQIGGPIAGFGSYYPYFFIDADELGWTRVVINVLVLLVVFALFGYLMKLIAWLTNRFKPFTKRNLL</sequence>
<protein>
    <recommendedName>
        <fullName evidence="4">Integral membrane protein</fullName>
    </recommendedName>
</protein>
<dbReference type="STRING" id="160454.RV10_GL003023"/>
<accession>R2PVP9</accession>
<name>R2PVP9_9ENTE</name>
<evidence type="ECO:0000256" key="1">
    <source>
        <dbReference type="SAM" id="Phobius"/>
    </source>
</evidence>
<feature type="transmembrane region" description="Helical" evidence="1">
    <location>
        <begin position="37"/>
        <end position="57"/>
    </location>
</feature>
<feature type="transmembrane region" description="Helical" evidence="1">
    <location>
        <begin position="146"/>
        <end position="169"/>
    </location>
</feature>
<feature type="transmembrane region" description="Helical" evidence="1">
    <location>
        <begin position="7"/>
        <end position="25"/>
    </location>
</feature>
<dbReference type="InterPro" id="IPR049713">
    <property type="entry name" value="Pr6Pr-like"/>
</dbReference>
<evidence type="ECO:0000313" key="3">
    <source>
        <dbReference type="Proteomes" id="UP000013782"/>
    </source>
</evidence>
<dbReference type="HOGENOM" id="CLU_077680_3_1_9"/>
<comment type="caution">
    <text evidence="2">The sequence shown here is derived from an EMBL/GenBank/DDBJ whole genome shotgun (WGS) entry which is preliminary data.</text>
</comment>
<dbReference type="EMBL" id="AJAQ01000047">
    <property type="protein sequence ID" value="EOH87293.1"/>
    <property type="molecule type" value="Genomic_DNA"/>
</dbReference>
<gene>
    <name evidence="2" type="ORF">UAU_04876</name>
</gene>
<feature type="transmembrane region" description="Helical" evidence="1">
    <location>
        <begin position="189"/>
        <end position="213"/>
    </location>
</feature>
<dbReference type="PATRIC" id="fig|1158607.3.peg.4861"/>
<organism evidence="2 3">
    <name type="scientific">Enterococcus pallens ATCC BAA-351</name>
    <dbReference type="NCBI Taxonomy" id="1158607"/>
    <lineage>
        <taxon>Bacteria</taxon>
        <taxon>Bacillati</taxon>
        <taxon>Bacillota</taxon>
        <taxon>Bacilli</taxon>
        <taxon>Lactobacillales</taxon>
        <taxon>Enterococcaceae</taxon>
        <taxon>Enterococcus</taxon>
    </lineage>
</organism>
<keyword evidence="3" id="KW-1185">Reference proteome</keyword>
<reference evidence="2 3" key="1">
    <citation type="submission" date="2013-02" db="EMBL/GenBank/DDBJ databases">
        <title>The Genome Sequence of Enterococcus pallens BAA-351.</title>
        <authorList>
            <consortium name="The Broad Institute Genome Sequencing Platform"/>
            <consortium name="The Broad Institute Genome Sequencing Center for Infectious Disease"/>
            <person name="Earl A.M."/>
            <person name="Gilmore M.S."/>
            <person name="Lebreton F."/>
            <person name="Walker B."/>
            <person name="Young S.K."/>
            <person name="Zeng Q."/>
            <person name="Gargeya S."/>
            <person name="Fitzgerald M."/>
            <person name="Haas B."/>
            <person name="Abouelleil A."/>
            <person name="Alvarado L."/>
            <person name="Arachchi H.M."/>
            <person name="Berlin A.M."/>
            <person name="Chapman S.B."/>
            <person name="Dewar J."/>
            <person name="Goldberg J."/>
            <person name="Griggs A."/>
            <person name="Gujja S."/>
            <person name="Hansen M."/>
            <person name="Howarth C."/>
            <person name="Imamovic A."/>
            <person name="Larimer J."/>
            <person name="McCowan C."/>
            <person name="Murphy C."/>
            <person name="Neiman D."/>
            <person name="Pearson M."/>
            <person name="Priest M."/>
            <person name="Roberts A."/>
            <person name="Saif S."/>
            <person name="Shea T."/>
            <person name="Sisk P."/>
            <person name="Sykes S."/>
            <person name="Wortman J."/>
            <person name="Nusbaum C."/>
            <person name="Birren B."/>
        </authorList>
    </citation>
    <scope>NUCLEOTIDE SEQUENCE [LARGE SCALE GENOMIC DNA]</scope>
    <source>
        <strain evidence="2 3">ATCC BAA-351</strain>
    </source>
</reference>